<dbReference type="Gene3D" id="6.10.340.10">
    <property type="match status" value="1"/>
</dbReference>
<feature type="compositionally biased region" description="Basic and acidic residues" evidence="10">
    <location>
        <begin position="530"/>
        <end position="544"/>
    </location>
</feature>
<dbReference type="InterPro" id="IPR004358">
    <property type="entry name" value="Sig_transdc_His_kin-like_C"/>
</dbReference>
<evidence type="ECO:0000313" key="14">
    <source>
        <dbReference type="EMBL" id="MBH0781391.1"/>
    </source>
</evidence>
<dbReference type="InterPro" id="IPR003661">
    <property type="entry name" value="HisK_dim/P_dom"/>
</dbReference>
<dbReference type="PROSITE" id="PS50109">
    <property type="entry name" value="HIS_KIN"/>
    <property type="match status" value="1"/>
</dbReference>
<dbReference type="InterPro" id="IPR036890">
    <property type="entry name" value="HATPase_C_sf"/>
</dbReference>
<sequence>MNARSRELAGRFTVQAWFQIVLGIMALLVLVCAIVGSVVILQGNRVADRLLDDVQPATAEAYRLQAALIDQETGIRGYAITADPQFFQPYLQGKQDEVKSAARLRELLADRDPLLEDLAEVEASARAWRDGYAEPLAATVTPGAPPPFDETASARGKDLFDLLRMRFTEQNDGLAAANKNDRDELTSTRSVRDGVLGGMIVAFLVASLVLMTLVRRLVAKPLKYLEDSSLRVAGGDFEHEILAHGPSDLATVATAVESMRRRVVAELAASRVQETRLAEQTANLDAQTVELRRSNAELEQFAYVASHDLQEPLRKVASFCQLLEKRYGDQLDERGTQYIAYAVDGAKRMQVLINDLLTFSRVGRVSDRTVSVELDQILDKALQNLGVAIEDTGAVVERPERMPRISGDPTLLVMLWQNLIGNAVKFRGPDRAPVIRIACEPEPGDQSGWRFTVSDNGIGIAPEFADKVFVIFQRLHSRDEYSGTGIGLALCKKIVEYHGGRIWLDPAYAETGEGTRFVFTLFDPNTSGQERTDSDQTSDKELSA</sequence>
<dbReference type="Gene3D" id="1.10.287.130">
    <property type="match status" value="1"/>
</dbReference>
<name>A0A931IHB7_9NOCA</name>
<keyword evidence="15" id="KW-1185">Reference proteome</keyword>
<evidence type="ECO:0000256" key="1">
    <source>
        <dbReference type="ARBA" id="ARBA00000085"/>
    </source>
</evidence>
<keyword evidence="4" id="KW-0597">Phosphoprotein</keyword>
<dbReference type="SMART" id="SM00388">
    <property type="entry name" value="HisKA"/>
    <property type="match status" value="1"/>
</dbReference>
<evidence type="ECO:0000256" key="9">
    <source>
        <dbReference type="ARBA" id="ARBA00023012"/>
    </source>
</evidence>
<feature type="domain" description="Histidine kinase" evidence="12">
    <location>
        <begin position="304"/>
        <end position="525"/>
    </location>
</feature>
<comment type="subcellular location">
    <subcellularLocation>
        <location evidence="2">Cell membrane</location>
    </subcellularLocation>
</comment>
<dbReference type="PROSITE" id="PS50885">
    <property type="entry name" value="HAMP"/>
    <property type="match status" value="1"/>
</dbReference>
<evidence type="ECO:0000256" key="5">
    <source>
        <dbReference type="ARBA" id="ARBA00022679"/>
    </source>
</evidence>
<protein>
    <recommendedName>
        <fullName evidence="3">histidine kinase</fullName>
        <ecNumber evidence="3">2.7.13.3</ecNumber>
    </recommendedName>
</protein>
<keyword evidence="9" id="KW-0902">Two-component regulatory system</keyword>
<keyword evidence="6 11" id="KW-0812">Transmembrane</keyword>
<dbReference type="EMBL" id="JADMLG010000024">
    <property type="protein sequence ID" value="MBH0781391.1"/>
    <property type="molecule type" value="Genomic_DNA"/>
</dbReference>
<dbReference type="Pfam" id="PF00672">
    <property type="entry name" value="HAMP"/>
    <property type="match status" value="1"/>
</dbReference>
<evidence type="ECO:0000256" key="2">
    <source>
        <dbReference type="ARBA" id="ARBA00004236"/>
    </source>
</evidence>
<dbReference type="InterPro" id="IPR005467">
    <property type="entry name" value="His_kinase_dom"/>
</dbReference>
<accession>A0A931IHB7</accession>
<evidence type="ECO:0000256" key="4">
    <source>
        <dbReference type="ARBA" id="ARBA00022553"/>
    </source>
</evidence>
<dbReference type="CDD" id="cd16921">
    <property type="entry name" value="HATPase_FilI-like"/>
    <property type="match status" value="1"/>
</dbReference>
<dbReference type="PANTHER" id="PTHR43304:SF1">
    <property type="entry name" value="PAC DOMAIN-CONTAINING PROTEIN"/>
    <property type="match status" value="1"/>
</dbReference>
<evidence type="ECO:0000256" key="8">
    <source>
        <dbReference type="ARBA" id="ARBA00022989"/>
    </source>
</evidence>
<dbReference type="PRINTS" id="PR00344">
    <property type="entry name" value="BCTRLSENSOR"/>
</dbReference>
<keyword evidence="5" id="KW-0808">Transferase</keyword>
<proteinExistence type="predicted"/>
<dbReference type="AlphaFoldDB" id="A0A931IHB7"/>
<feature type="domain" description="HAMP" evidence="13">
    <location>
        <begin position="216"/>
        <end position="268"/>
    </location>
</feature>
<evidence type="ECO:0000259" key="12">
    <source>
        <dbReference type="PROSITE" id="PS50109"/>
    </source>
</evidence>
<dbReference type="InterPro" id="IPR036097">
    <property type="entry name" value="HisK_dim/P_sf"/>
</dbReference>
<evidence type="ECO:0000256" key="11">
    <source>
        <dbReference type="SAM" id="Phobius"/>
    </source>
</evidence>
<evidence type="ECO:0000256" key="6">
    <source>
        <dbReference type="ARBA" id="ARBA00022692"/>
    </source>
</evidence>
<dbReference type="SMART" id="SM00387">
    <property type="entry name" value="HATPase_c"/>
    <property type="match status" value="1"/>
</dbReference>
<gene>
    <name evidence="14" type="ORF">IT779_34490</name>
</gene>
<feature type="transmembrane region" description="Helical" evidence="11">
    <location>
        <begin position="195"/>
        <end position="214"/>
    </location>
</feature>
<keyword evidence="11" id="KW-0472">Membrane</keyword>
<dbReference type="CDD" id="cd06225">
    <property type="entry name" value="HAMP"/>
    <property type="match status" value="1"/>
</dbReference>
<evidence type="ECO:0000256" key="3">
    <source>
        <dbReference type="ARBA" id="ARBA00012438"/>
    </source>
</evidence>
<feature type="region of interest" description="Disordered" evidence="10">
    <location>
        <begin position="523"/>
        <end position="544"/>
    </location>
</feature>
<evidence type="ECO:0000256" key="7">
    <source>
        <dbReference type="ARBA" id="ARBA00022777"/>
    </source>
</evidence>
<evidence type="ECO:0000313" key="15">
    <source>
        <dbReference type="Proteomes" id="UP000655751"/>
    </source>
</evidence>
<dbReference type="InterPro" id="IPR052162">
    <property type="entry name" value="Sensor_kinase/Photoreceptor"/>
</dbReference>
<dbReference type="Proteomes" id="UP000655751">
    <property type="component" value="Unassembled WGS sequence"/>
</dbReference>
<dbReference type="Pfam" id="PF02518">
    <property type="entry name" value="HATPase_c"/>
    <property type="match status" value="1"/>
</dbReference>
<organism evidence="14 15">
    <name type="scientific">Nocardia bovistercoris</name>
    <dbReference type="NCBI Taxonomy" id="2785916"/>
    <lineage>
        <taxon>Bacteria</taxon>
        <taxon>Bacillati</taxon>
        <taxon>Actinomycetota</taxon>
        <taxon>Actinomycetes</taxon>
        <taxon>Mycobacteriales</taxon>
        <taxon>Nocardiaceae</taxon>
        <taxon>Nocardia</taxon>
    </lineage>
</organism>
<comment type="catalytic activity">
    <reaction evidence="1">
        <text>ATP + protein L-histidine = ADP + protein N-phospho-L-histidine.</text>
        <dbReference type="EC" id="2.7.13.3"/>
    </reaction>
</comment>
<feature type="transmembrane region" description="Helical" evidence="11">
    <location>
        <begin position="16"/>
        <end position="41"/>
    </location>
</feature>
<dbReference type="GO" id="GO:0000155">
    <property type="term" value="F:phosphorelay sensor kinase activity"/>
    <property type="evidence" value="ECO:0007669"/>
    <property type="project" value="InterPro"/>
</dbReference>
<comment type="caution">
    <text evidence="14">The sequence shown here is derived from an EMBL/GenBank/DDBJ whole genome shotgun (WGS) entry which is preliminary data.</text>
</comment>
<dbReference type="SMART" id="SM00304">
    <property type="entry name" value="HAMP"/>
    <property type="match status" value="1"/>
</dbReference>
<evidence type="ECO:0000259" key="13">
    <source>
        <dbReference type="PROSITE" id="PS50885"/>
    </source>
</evidence>
<keyword evidence="7" id="KW-0418">Kinase</keyword>
<dbReference type="Pfam" id="PF00512">
    <property type="entry name" value="HisKA"/>
    <property type="match status" value="1"/>
</dbReference>
<dbReference type="Pfam" id="PF05227">
    <property type="entry name" value="CHASE3"/>
    <property type="match status" value="1"/>
</dbReference>
<dbReference type="GO" id="GO:0005886">
    <property type="term" value="C:plasma membrane"/>
    <property type="evidence" value="ECO:0007669"/>
    <property type="project" value="UniProtKB-SubCell"/>
</dbReference>
<dbReference type="CDD" id="cd00082">
    <property type="entry name" value="HisKA"/>
    <property type="match status" value="1"/>
</dbReference>
<dbReference type="SUPFAM" id="SSF55874">
    <property type="entry name" value="ATPase domain of HSP90 chaperone/DNA topoisomerase II/histidine kinase"/>
    <property type="match status" value="1"/>
</dbReference>
<evidence type="ECO:0000256" key="10">
    <source>
        <dbReference type="SAM" id="MobiDB-lite"/>
    </source>
</evidence>
<dbReference type="EC" id="2.7.13.3" evidence="3"/>
<dbReference type="InterPro" id="IPR007891">
    <property type="entry name" value="CHASE3"/>
</dbReference>
<reference evidence="14" key="1">
    <citation type="submission" date="2020-11" db="EMBL/GenBank/DDBJ databases">
        <title>Nocardia NEAU-351.nov., a novel actinomycete isolated from the cow dung.</title>
        <authorList>
            <person name="Zhang X."/>
        </authorList>
    </citation>
    <scope>NUCLEOTIDE SEQUENCE</scope>
    <source>
        <strain evidence="14">NEAU-351</strain>
    </source>
</reference>
<dbReference type="PANTHER" id="PTHR43304">
    <property type="entry name" value="PHYTOCHROME-LIKE PROTEIN CPH1"/>
    <property type="match status" value="1"/>
</dbReference>
<dbReference type="SUPFAM" id="SSF47384">
    <property type="entry name" value="Homodimeric domain of signal transducing histidine kinase"/>
    <property type="match status" value="1"/>
</dbReference>
<dbReference type="InterPro" id="IPR003594">
    <property type="entry name" value="HATPase_dom"/>
</dbReference>
<dbReference type="Gene3D" id="3.30.565.10">
    <property type="entry name" value="Histidine kinase-like ATPase, C-terminal domain"/>
    <property type="match status" value="1"/>
</dbReference>
<keyword evidence="8 11" id="KW-1133">Transmembrane helix</keyword>
<dbReference type="InterPro" id="IPR003660">
    <property type="entry name" value="HAMP_dom"/>
</dbReference>
<dbReference type="RefSeq" id="WP_196153677.1">
    <property type="nucleotide sequence ID" value="NZ_JADMLG010000024.1"/>
</dbReference>